<evidence type="ECO:0000256" key="4">
    <source>
        <dbReference type="ARBA" id="ARBA00022840"/>
    </source>
</evidence>
<dbReference type="GO" id="GO:0046872">
    <property type="term" value="F:metal ion binding"/>
    <property type="evidence" value="ECO:0007669"/>
    <property type="project" value="InterPro"/>
</dbReference>
<gene>
    <name evidence="10" type="ORF">TTEB3V08_LOCUS3010</name>
</gene>
<dbReference type="InterPro" id="IPR016185">
    <property type="entry name" value="PreATP-grasp_dom_sf"/>
</dbReference>
<evidence type="ECO:0000259" key="8">
    <source>
        <dbReference type="PROSITE" id="PS50975"/>
    </source>
</evidence>
<accession>A0A7R9ID57</accession>
<dbReference type="Gene3D" id="3.30.470.20">
    <property type="entry name" value="ATP-grasp fold, B domain"/>
    <property type="match status" value="1"/>
</dbReference>
<dbReference type="InterPro" id="IPR011053">
    <property type="entry name" value="Single_hybrid_motif"/>
</dbReference>
<sequence length="706" mass="78653">MAKLIYKNASKIFTKCELNQVLMVCRQLTSADLYDTDPINPHESCFDKILVANRGEIACRIIGTARQMGIKTVAVYSLADYNSRHVSLADEAVCIGPAASTQSYLNVDKLLEAVKQTKSQAVHPGYGFLSENATFVQALEREGVAFIGPSVDSINGMGDKLESKRLAAAAGDAEHCVFLAREIGYPVMVKASAGGGGKGMRIARNDDEAREGFRLSTQEAASSFGDDRMLIEKFVDKPRHIEIQVLGDKHGNAIFLNERECSIQRRNQKVIEEAPSTFLDTWTRTAMGQQAVALCKRLGYYSAGTVEFLVDSQRNFYFLEMNTRLQVEHPITECITGIDLVHQMIRVAKGHPLRLTQKDVPLRGWAIESRVYSEDPYRNFGLPSTGRLTKYQEPLHIPKVRCDSGVEEGSEISIYYDPMICKLVCYGNTRKEAINTSIKALDSYVIRGVAHNIPLLRDILTEPNFVEGNLTTDYLNQVYPEGFKGRQLGEKETLNLAAVAATLCATMDLRSRNFLNSSSNKIKAQPLDTWSFVVAFLDQELLCQVKKLETKFKVQIGARSMFLSDKFNLSSSIIDIEINDQLVVMQLVSKDETGHLQLMYQGTTFKISVLTETAARFLHVMPQKLKEDVSKVVKSPMPGMVKSLNCKHGDDIAEGQEVCVIANLVPGMERGIVSHNLFQLGLYAYLLVTSVLRIRKIEFRGGVLKI</sequence>
<dbReference type="SUPFAM" id="SSF56059">
    <property type="entry name" value="Glutathione synthetase ATP-binding domain-like"/>
    <property type="match status" value="1"/>
</dbReference>
<dbReference type="FunFam" id="3.30.1490.20:FF:000003">
    <property type="entry name" value="acetyl-CoA carboxylase isoform X1"/>
    <property type="match status" value="1"/>
</dbReference>
<dbReference type="Pfam" id="PF18140">
    <property type="entry name" value="PCC_BT"/>
    <property type="match status" value="1"/>
</dbReference>
<dbReference type="FunFam" id="3.30.470.20:FF:000028">
    <property type="entry name" value="Methylcrotonoyl-CoA carboxylase subunit alpha, mitochondrial"/>
    <property type="match status" value="1"/>
</dbReference>
<dbReference type="InterPro" id="IPR041265">
    <property type="entry name" value="PCC_BT"/>
</dbReference>
<dbReference type="GO" id="GO:0005524">
    <property type="term" value="F:ATP binding"/>
    <property type="evidence" value="ECO:0007669"/>
    <property type="project" value="UniProtKB-UniRule"/>
</dbReference>
<name>A0A7R9ID57_9NEOP</name>
<dbReference type="InterPro" id="IPR005481">
    <property type="entry name" value="BC-like_N"/>
</dbReference>
<dbReference type="Pfam" id="PF02786">
    <property type="entry name" value="CPSase_L_D2"/>
    <property type="match status" value="1"/>
</dbReference>
<dbReference type="InterPro" id="IPR011054">
    <property type="entry name" value="Rudment_hybrid_motif"/>
</dbReference>
<dbReference type="PROSITE" id="PS00866">
    <property type="entry name" value="CPSASE_1"/>
    <property type="match status" value="1"/>
</dbReference>
<dbReference type="InterPro" id="IPR005479">
    <property type="entry name" value="CPAse_ATP-bd"/>
</dbReference>
<evidence type="ECO:0008006" key="11">
    <source>
        <dbReference type="Google" id="ProtNLM"/>
    </source>
</evidence>
<dbReference type="Gene3D" id="3.30.700.30">
    <property type="match status" value="1"/>
</dbReference>
<keyword evidence="2" id="KW-0436">Ligase</keyword>
<evidence type="ECO:0000313" key="10">
    <source>
        <dbReference type="EMBL" id="CAD7454920.1"/>
    </source>
</evidence>
<dbReference type="FunFam" id="3.40.50.20:FF:000010">
    <property type="entry name" value="Propionyl-CoA carboxylase subunit alpha"/>
    <property type="match status" value="1"/>
</dbReference>
<dbReference type="SUPFAM" id="SSF52440">
    <property type="entry name" value="PreATP-grasp domain"/>
    <property type="match status" value="1"/>
</dbReference>
<dbReference type="InterPro" id="IPR005482">
    <property type="entry name" value="Biotin_COase_C"/>
</dbReference>
<dbReference type="PROSITE" id="PS50975">
    <property type="entry name" value="ATP_GRASP"/>
    <property type="match status" value="1"/>
</dbReference>
<evidence type="ECO:0000256" key="1">
    <source>
        <dbReference type="ARBA" id="ARBA00001953"/>
    </source>
</evidence>
<keyword evidence="6" id="KW-0092">Biotin</keyword>
<comment type="cofactor">
    <cofactor evidence="1">
        <name>biotin</name>
        <dbReference type="ChEBI" id="CHEBI:57586"/>
    </cofactor>
</comment>
<dbReference type="InterPro" id="IPR013815">
    <property type="entry name" value="ATP_grasp_subdomain_1"/>
</dbReference>
<dbReference type="GO" id="GO:0006629">
    <property type="term" value="P:lipid metabolic process"/>
    <property type="evidence" value="ECO:0007669"/>
    <property type="project" value="UniProtKB-KW"/>
</dbReference>
<evidence type="ECO:0000256" key="2">
    <source>
        <dbReference type="ARBA" id="ARBA00022598"/>
    </source>
</evidence>
<proteinExistence type="predicted"/>
<dbReference type="GO" id="GO:0005739">
    <property type="term" value="C:mitochondrion"/>
    <property type="evidence" value="ECO:0007669"/>
    <property type="project" value="TreeGrafter"/>
</dbReference>
<dbReference type="Pfam" id="PF02785">
    <property type="entry name" value="Biotin_carb_C"/>
    <property type="match status" value="1"/>
</dbReference>
<dbReference type="Gene3D" id="2.40.50.100">
    <property type="match status" value="1"/>
</dbReference>
<organism evidence="10">
    <name type="scientific">Timema tahoe</name>
    <dbReference type="NCBI Taxonomy" id="61484"/>
    <lineage>
        <taxon>Eukaryota</taxon>
        <taxon>Metazoa</taxon>
        <taxon>Ecdysozoa</taxon>
        <taxon>Arthropoda</taxon>
        <taxon>Hexapoda</taxon>
        <taxon>Insecta</taxon>
        <taxon>Pterygota</taxon>
        <taxon>Neoptera</taxon>
        <taxon>Polyneoptera</taxon>
        <taxon>Phasmatodea</taxon>
        <taxon>Timematodea</taxon>
        <taxon>Timematoidea</taxon>
        <taxon>Timematidae</taxon>
        <taxon>Timema</taxon>
    </lineage>
</organism>
<evidence type="ECO:0000256" key="3">
    <source>
        <dbReference type="ARBA" id="ARBA00022741"/>
    </source>
</evidence>
<evidence type="ECO:0000256" key="5">
    <source>
        <dbReference type="ARBA" id="ARBA00023098"/>
    </source>
</evidence>
<dbReference type="InterPro" id="IPR050856">
    <property type="entry name" value="Biotin_carboxylase_complex"/>
</dbReference>
<feature type="domain" description="Biotin carboxylation" evidence="9">
    <location>
        <begin position="45"/>
        <end position="480"/>
    </location>
</feature>
<dbReference type="AlphaFoldDB" id="A0A7R9ID57"/>
<evidence type="ECO:0000259" key="9">
    <source>
        <dbReference type="PROSITE" id="PS50979"/>
    </source>
</evidence>
<dbReference type="SMART" id="SM00878">
    <property type="entry name" value="Biotin_carb_C"/>
    <property type="match status" value="1"/>
</dbReference>
<reference evidence="10" key="1">
    <citation type="submission" date="2020-11" db="EMBL/GenBank/DDBJ databases">
        <authorList>
            <person name="Tran Van P."/>
        </authorList>
    </citation>
    <scope>NUCLEOTIDE SEQUENCE</scope>
</reference>
<dbReference type="SUPFAM" id="SSF51230">
    <property type="entry name" value="Single hybrid motif"/>
    <property type="match status" value="1"/>
</dbReference>
<evidence type="ECO:0000256" key="6">
    <source>
        <dbReference type="ARBA" id="ARBA00023267"/>
    </source>
</evidence>
<dbReference type="EMBL" id="OE000748">
    <property type="protein sequence ID" value="CAD7454920.1"/>
    <property type="molecule type" value="Genomic_DNA"/>
</dbReference>
<keyword evidence="5" id="KW-0443">Lipid metabolism</keyword>
<dbReference type="InterPro" id="IPR011764">
    <property type="entry name" value="Biotin_carboxylation_dom"/>
</dbReference>
<protein>
    <recommendedName>
        <fullName evidence="11">Propionyl-CoA carboxylase alpha chain, mitochondrial</fullName>
    </recommendedName>
</protein>
<evidence type="ECO:0000256" key="7">
    <source>
        <dbReference type="PROSITE-ProRule" id="PRU00409"/>
    </source>
</evidence>
<dbReference type="SUPFAM" id="SSF51246">
    <property type="entry name" value="Rudiment single hybrid motif"/>
    <property type="match status" value="1"/>
</dbReference>
<dbReference type="GO" id="GO:0004658">
    <property type="term" value="F:propionyl-CoA carboxylase activity"/>
    <property type="evidence" value="ECO:0007669"/>
    <property type="project" value="TreeGrafter"/>
</dbReference>
<dbReference type="PANTHER" id="PTHR18866">
    <property type="entry name" value="CARBOXYLASE:PYRUVATE/ACETYL-COA/PROPIONYL-COA CARBOXYLASE"/>
    <property type="match status" value="1"/>
</dbReference>
<keyword evidence="3 7" id="KW-0547">Nucleotide-binding</keyword>
<dbReference type="InterPro" id="IPR011761">
    <property type="entry name" value="ATP-grasp"/>
</dbReference>
<dbReference type="Gene3D" id="3.30.1490.20">
    <property type="entry name" value="ATP-grasp fold, A domain"/>
    <property type="match status" value="1"/>
</dbReference>
<dbReference type="PROSITE" id="PS50979">
    <property type="entry name" value="BC"/>
    <property type="match status" value="1"/>
</dbReference>
<dbReference type="PANTHER" id="PTHR18866:SF33">
    <property type="entry name" value="METHYLCROTONOYL-COA CARBOXYLASE SUBUNIT ALPHA, MITOCHONDRIAL-RELATED"/>
    <property type="match status" value="1"/>
</dbReference>
<feature type="domain" description="ATP-grasp" evidence="8">
    <location>
        <begin position="151"/>
        <end position="349"/>
    </location>
</feature>
<dbReference type="Pfam" id="PF00289">
    <property type="entry name" value="Biotin_carb_N"/>
    <property type="match status" value="1"/>
</dbReference>
<keyword evidence="4 7" id="KW-0067">ATP-binding</keyword>
<dbReference type="PROSITE" id="PS00867">
    <property type="entry name" value="CPSASE_2"/>
    <property type="match status" value="1"/>
</dbReference>